<evidence type="ECO:0008006" key="5">
    <source>
        <dbReference type="Google" id="ProtNLM"/>
    </source>
</evidence>
<evidence type="ECO:0000259" key="1">
    <source>
        <dbReference type="Pfam" id="PF00078"/>
    </source>
</evidence>
<gene>
    <name evidence="3" type="ORF">LSAT_V11C600317110</name>
</gene>
<evidence type="ECO:0000313" key="4">
    <source>
        <dbReference type="Proteomes" id="UP000235145"/>
    </source>
</evidence>
<dbReference type="InterPro" id="IPR043502">
    <property type="entry name" value="DNA/RNA_pol_sf"/>
</dbReference>
<name>A0A9R1X5K8_LACSA</name>
<feature type="domain" description="Reverse transcriptase zinc-binding" evidence="2">
    <location>
        <begin position="278"/>
        <end position="359"/>
    </location>
</feature>
<dbReference type="PANTHER" id="PTHR33116:SF79">
    <property type="entry name" value="REVERSE TRANSCRIPTASE DOMAIN, ZINC FINGER, CCHC-TYPE-RELATED"/>
    <property type="match status" value="1"/>
</dbReference>
<keyword evidence="4" id="KW-1185">Reference proteome</keyword>
<dbReference type="InterPro" id="IPR026960">
    <property type="entry name" value="RVT-Znf"/>
</dbReference>
<dbReference type="Proteomes" id="UP000235145">
    <property type="component" value="Unassembled WGS sequence"/>
</dbReference>
<protein>
    <recommendedName>
        <fullName evidence="5">Reverse transcriptase domain-containing protein</fullName>
    </recommendedName>
</protein>
<feature type="domain" description="Reverse transcriptase" evidence="1">
    <location>
        <begin position="20"/>
        <end position="165"/>
    </location>
</feature>
<reference evidence="3 4" key="1">
    <citation type="journal article" date="2017" name="Nat. Commun.">
        <title>Genome assembly with in vitro proximity ligation data and whole-genome triplication in lettuce.</title>
        <authorList>
            <person name="Reyes-Chin-Wo S."/>
            <person name="Wang Z."/>
            <person name="Yang X."/>
            <person name="Kozik A."/>
            <person name="Arikit S."/>
            <person name="Song C."/>
            <person name="Xia L."/>
            <person name="Froenicke L."/>
            <person name="Lavelle D.O."/>
            <person name="Truco M.J."/>
            <person name="Xia R."/>
            <person name="Zhu S."/>
            <person name="Xu C."/>
            <person name="Xu H."/>
            <person name="Xu X."/>
            <person name="Cox K."/>
            <person name="Korf I."/>
            <person name="Meyers B.C."/>
            <person name="Michelmore R.W."/>
        </authorList>
    </citation>
    <scope>NUCLEOTIDE SEQUENCE [LARGE SCALE GENOMIC DNA]</scope>
    <source>
        <strain evidence="4">cv. Salinas</strain>
        <tissue evidence="3">Seedlings</tissue>
    </source>
</reference>
<dbReference type="InterPro" id="IPR000477">
    <property type="entry name" value="RT_dom"/>
</dbReference>
<evidence type="ECO:0000313" key="3">
    <source>
        <dbReference type="EMBL" id="KAJ0200151.1"/>
    </source>
</evidence>
<dbReference type="Pfam" id="PF00078">
    <property type="entry name" value="RVT_1"/>
    <property type="match status" value="1"/>
</dbReference>
<sequence>MGCNPSFISLAAKIKDPLSLSDYRPINLIGALYKIVAKTLAIRVKKHIGVCIDEVQSAFVEGRNILEGPLIINEVCSWATKSDQKILLFKADFNKVFDSVNWEYLDSVMAQMNFGLKCRRWINGCLMSARASVLVNGSPTAEFPLTEGVRQGDPLSPFLFIIAMEGKKAWKPIVDRFRSKLSIWKAKTLSLSGRMTLAKAVLGNLPPFYLSLFAAPIGIIEELEKIQRQFIWRGGSEKTTVHWVAWDKLKAPKEVGWAGLGSLRNLKSDYVVDATFNVARLRNILDRASHLIYDGEFWWLNSAPKKVVNFIWRAKQGRIPSTEALGKRNIPAPSTTCGICEHIDESVNHILTLCSLARDIITMVLNWCRVLPQFFSGVNEVLDFTRNWGHCPKKKKVLTCITYGTLWSLWKARNDRIFKGESSNPAKILDHIKATVFTWRRYRSPRSDTVDWDKWCLSPLNCT</sequence>
<dbReference type="EMBL" id="NBSK02000006">
    <property type="protein sequence ID" value="KAJ0200151.1"/>
    <property type="molecule type" value="Genomic_DNA"/>
</dbReference>
<dbReference type="SUPFAM" id="SSF56672">
    <property type="entry name" value="DNA/RNA polymerases"/>
    <property type="match status" value="1"/>
</dbReference>
<dbReference type="AlphaFoldDB" id="A0A9R1X5K8"/>
<dbReference type="PANTHER" id="PTHR33116">
    <property type="entry name" value="REVERSE TRANSCRIPTASE ZINC-BINDING DOMAIN-CONTAINING PROTEIN-RELATED-RELATED"/>
    <property type="match status" value="1"/>
</dbReference>
<dbReference type="Pfam" id="PF13966">
    <property type="entry name" value="zf-RVT"/>
    <property type="match status" value="1"/>
</dbReference>
<accession>A0A9R1X5K8</accession>
<organism evidence="3 4">
    <name type="scientific">Lactuca sativa</name>
    <name type="common">Garden lettuce</name>
    <dbReference type="NCBI Taxonomy" id="4236"/>
    <lineage>
        <taxon>Eukaryota</taxon>
        <taxon>Viridiplantae</taxon>
        <taxon>Streptophyta</taxon>
        <taxon>Embryophyta</taxon>
        <taxon>Tracheophyta</taxon>
        <taxon>Spermatophyta</taxon>
        <taxon>Magnoliopsida</taxon>
        <taxon>eudicotyledons</taxon>
        <taxon>Gunneridae</taxon>
        <taxon>Pentapetalae</taxon>
        <taxon>asterids</taxon>
        <taxon>campanulids</taxon>
        <taxon>Asterales</taxon>
        <taxon>Asteraceae</taxon>
        <taxon>Cichorioideae</taxon>
        <taxon>Cichorieae</taxon>
        <taxon>Lactucinae</taxon>
        <taxon>Lactuca</taxon>
    </lineage>
</organism>
<comment type="caution">
    <text evidence="3">The sequence shown here is derived from an EMBL/GenBank/DDBJ whole genome shotgun (WGS) entry which is preliminary data.</text>
</comment>
<proteinExistence type="predicted"/>
<dbReference type="CDD" id="cd01650">
    <property type="entry name" value="RT_nLTR_like"/>
    <property type="match status" value="1"/>
</dbReference>
<evidence type="ECO:0000259" key="2">
    <source>
        <dbReference type="Pfam" id="PF13966"/>
    </source>
</evidence>